<feature type="compositionally biased region" description="Polar residues" evidence="4">
    <location>
        <begin position="76"/>
        <end position="90"/>
    </location>
</feature>
<feature type="region of interest" description="Disordered" evidence="4">
    <location>
        <begin position="2155"/>
        <end position="2211"/>
    </location>
</feature>
<accession>A0ABU0TEG1</accession>
<keyword evidence="5" id="KW-1133">Transmembrane helix</keyword>
<organism evidence="8 9">
    <name type="scientific">Chryseobacterium camelliae</name>
    <dbReference type="NCBI Taxonomy" id="1265445"/>
    <lineage>
        <taxon>Bacteria</taxon>
        <taxon>Pseudomonadati</taxon>
        <taxon>Bacteroidota</taxon>
        <taxon>Flavobacteriia</taxon>
        <taxon>Flavobacteriales</taxon>
        <taxon>Weeksellaceae</taxon>
        <taxon>Chryseobacterium group</taxon>
        <taxon>Chryseobacterium</taxon>
    </lineage>
</organism>
<feature type="domain" description="Colicin E3-like ribonuclease" evidence="7">
    <location>
        <begin position="2181"/>
        <end position="2252"/>
    </location>
</feature>
<dbReference type="InterPro" id="IPR031325">
    <property type="entry name" value="RHS_repeat"/>
</dbReference>
<dbReference type="InterPro" id="IPR050708">
    <property type="entry name" value="T6SS_VgrG/RHS"/>
</dbReference>
<protein>
    <submittedName>
        <fullName evidence="8">RHS repeat-associated protein</fullName>
    </submittedName>
</protein>
<evidence type="ECO:0000259" key="7">
    <source>
        <dbReference type="Pfam" id="PF09000"/>
    </source>
</evidence>
<dbReference type="PANTHER" id="PTHR32305:SF15">
    <property type="entry name" value="PROTEIN RHSA-RELATED"/>
    <property type="match status" value="1"/>
</dbReference>
<feature type="chain" id="PRO_5045842467" evidence="6">
    <location>
        <begin position="21"/>
        <end position="2305"/>
    </location>
</feature>
<feature type="region of interest" description="Disordered" evidence="4">
    <location>
        <begin position="58"/>
        <end position="98"/>
    </location>
</feature>
<dbReference type="NCBIfam" id="TIGR03696">
    <property type="entry name" value="Rhs_assc_core"/>
    <property type="match status" value="1"/>
</dbReference>
<evidence type="ECO:0000256" key="2">
    <source>
        <dbReference type="ARBA" id="ARBA00022525"/>
    </source>
</evidence>
<dbReference type="SUPFAM" id="SSF69318">
    <property type="entry name" value="Integrin alpha N-terminal domain"/>
    <property type="match status" value="1"/>
</dbReference>
<evidence type="ECO:0000313" key="9">
    <source>
        <dbReference type="Proteomes" id="UP001225072"/>
    </source>
</evidence>
<keyword evidence="5" id="KW-0812">Transmembrane</keyword>
<keyword evidence="6" id="KW-0732">Signal</keyword>
<keyword evidence="3" id="KW-0843">Virulence</keyword>
<dbReference type="InterPro" id="IPR028994">
    <property type="entry name" value="Integrin_alpha_N"/>
</dbReference>
<comment type="subcellular location">
    <subcellularLocation>
        <location evidence="1">Secreted</location>
    </subcellularLocation>
</comment>
<keyword evidence="9" id="KW-1185">Reference proteome</keyword>
<gene>
    <name evidence="8" type="ORF">QE404_000368</name>
</gene>
<reference evidence="8 9" key="1">
    <citation type="submission" date="2023-07" db="EMBL/GenBank/DDBJ databases">
        <title>Functional and genomic diversity of the sorghum phyllosphere microbiome.</title>
        <authorList>
            <person name="Shade A."/>
        </authorList>
    </citation>
    <scope>NUCLEOTIDE SEQUENCE [LARGE SCALE GENOMIC DNA]</scope>
    <source>
        <strain evidence="8 9">SORGH_AS_1064</strain>
    </source>
</reference>
<dbReference type="Pfam" id="PF03534">
    <property type="entry name" value="SpvB"/>
    <property type="match status" value="1"/>
</dbReference>
<evidence type="ECO:0000256" key="4">
    <source>
        <dbReference type="SAM" id="MobiDB-lite"/>
    </source>
</evidence>
<feature type="transmembrane region" description="Helical" evidence="5">
    <location>
        <begin position="1984"/>
        <end position="2008"/>
    </location>
</feature>
<sequence length="2305" mass="256102">MKMRIFSSFILSLCSVMAFSQTILYQAESSTRTVQDPQTVVLAQGFTASSSVSNPFVAKIGPATENPGGGPADSNAGANNPSGTITSSQDQKFHDTKGNIDVNGAGQLQFTLPIALPPGIKNVAPQINLTYTSGSANGIAGYGWSLGGTTSISRIGKNIERNNAIRGVQLDYSDDYSFNGQRLILKSGEYGKDGAEYVTEKYSNIKIKSIGSLQGTAQNMNGPQYWEVTFEDGSQAWYGATDSNVEFSPGRTPLEYNIIKWRDVQGNYITYIYNQANNVSTISNIQWGGNDKINKPHFNSIQFNYTSRKLNEIAYVNEKEFIQNQLLKSIEVKANQNKFKKYIIDYEETSSSYQFVKNITEQNAADESATPVNIEYYTNAGSNEETNYQNAPSTTTTKKYGDFNMDGTTDYLEFVSDGNLRFKNSVYSSNNSTVNLSYDATKFKLENFKNAIPLVFKKDNYITNKMGLVVPVPKNTSVTYKKDYEFQIYSIDIQNQKLNFEYSKTMDYDSFTPLVLDDELDGCQTPSAPTLVEAQSHDFNGDGIPELIIKYRVTRICGSITTDPGPISSKFSSLSESSVGDEVEIPLSIDRKTNTEGTQDDTPTDEIGNGQTIKAFFSYVFFDLDQSLTIPQSIYKFETSSTNGSVGGTSQIRLADLNGDGIQDIIAQTYSQFSNVFNIKRDDFYNYSKVTVGNFSGTNFVGLPHTGMMFGDFNGDAKADIIVPQSSGSNVYKLYISNGNNFIISSVQLHPYQPNPVVLAQDSHNGFPESKCVYQTIDYYQYDVNDLDGDGKSEIIVSEVMVTDHEWASHNNQESTQYRVAVYSLNKIDNVNVSLFNQTDSSGKYTFYQTRVWTKSFSGQAIYFSQLSLNRDNQQIILIGKLSNCTGDNCNYIVNYGHPYLPTKSRIKTITQGGITTTALYQELNTYQDSNLYKPVKREQFPYYEMDIIPQSSIVTRLIQTGTSSLYQDFRYRGMISHFTGKGMIGFRQSARSSWYTNGYENTKIWAGTEIDPINEGLPIKEWAIRTTEESKIFPADISENNTQLLSLKITQYQTDKLVNGQILSTVADNDKKNMVISIIPKVIRSKDFLTGVVTEDTIIYGDYYLPAQKNSNINNGYAIENTLIDYYNDIAGVGSNYYIGRPKSKTNISQAYGDTKSAKEEYVYESNQLKSIKTWNRDNSAYVLETYNYDDFGNINQKVITNSTDAQTETVNSEYDPNGRFVVKKTDNLGLETYIIYNDFGQILSETDPDGNSKINTYDNWGKILKTKDNLLGVTAYQYEKDNNWNIIVTQYDSDGDVIKNYTNRQGQNYLTSTKAFGQGQFVHKQFSYDLIGRKIAEREPFYDGGPLQWNLTTYDDTTYPAKVTSTSFTGKKIETSVSGLITTMKETNPSDYGRINTKTVDALGNVVSTTDKGGAINFSYNAAGEQIEAKYAENVVITKYDTWGRKSEVNDPSNGIYKYEYNGFGQVKKVISPKGTKELIYNNLGQLITQKEISTTDGGLSTNKLITLAYDPKGRLISKSGTSNGKAYGSNISYDQQGRILSSSESSNGKYFIQKGITYDDKGRIISYEKQLYSSGTMTKVHIENVYSTWSGDLYQVKDKASGKILWELKEVNSKGQILSSKLGAVNITNTYDTTHGFLTSANQVNQNNTVILQMNYAFDAIKNELKNRTRGGDFNITEIFNYDDNNRLVNWTNPVTGQMSHNVYDVKGRIMENDQVGTMKYENSSKIYQPTGMTLNAKGEQNYTNDLIQTITYNENNDPVFIDGLKGDVAFQYGLSGMRQRVTYGGNFAADGDGKYTKFYSEDGSFEIQIDNSTGAEKHVIYIGGTPYESNIVFVKNYGETTGSYKFLHKDYLGSILAITDEAGNNLEQRHFDAWGNMTHYKKGLKSIITDRDQINVIISNGNLLLDRGYTSHEYFPEIGIIHMNGRLYDPLLRRFLNADEFIQDPTNTQNYNKYGYVLNNPLMFNDPSGEFIQVAAAAILFWQAVAIGTYIAFATYLVTTAYLTKEQISLKGGLKSIFFGAVSSAVTFGIGSAFSSAAGATQFAKSLGDAAFLVKAAAHGIAQGTLSLMQNGDFKQSFFSGFFGSLGASAFGAVAGTAANSAIGTIAFGAISGGIGSELSGGNFWQGAVIGGIVAGLNHVMHRSNVFYIENDDNNDNNDGGKKSDSANNRNTSHHKPAPKTLPGFPNAKRANNKGSGRTRWKNPDGNILEWDKQHGDVEVYNKKGKHLGSARPETGEMYKPPVKGRTIDPIIKTGIGVTILVGGLKLIDLATKRLTPFLMTPIMQMQMDNVQSPKNQRIIL</sequence>
<keyword evidence="2" id="KW-0964">Secreted</keyword>
<evidence type="ECO:0000256" key="3">
    <source>
        <dbReference type="ARBA" id="ARBA00023026"/>
    </source>
</evidence>
<evidence type="ECO:0000313" key="8">
    <source>
        <dbReference type="EMBL" id="MDQ1095221.1"/>
    </source>
</evidence>
<comment type="caution">
    <text evidence="8">The sequence shown here is derived from an EMBL/GenBank/DDBJ whole genome shotgun (WGS) entry which is preliminary data.</text>
</comment>
<evidence type="ECO:0000256" key="6">
    <source>
        <dbReference type="SAM" id="SignalP"/>
    </source>
</evidence>
<dbReference type="Pfam" id="PF05593">
    <property type="entry name" value="RHS_repeat"/>
    <property type="match status" value="1"/>
</dbReference>
<keyword evidence="5" id="KW-0472">Membrane</keyword>
<dbReference type="SUPFAM" id="SSF63840">
    <property type="entry name" value="Ribonuclease domain of colicin E3"/>
    <property type="match status" value="1"/>
</dbReference>
<feature type="transmembrane region" description="Helical" evidence="5">
    <location>
        <begin position="2020"/>
        <end position="2042"/>
    </location>
</feature>
<dbReference type="PANTHER" id="PTHR32305">
    <property type="match status" value="1"/>
</dbReference>
<dbReference type="Proteomes" id="UP001225072">
    <property type="component" value="Unassembled WGS sequence"/>
</dbReference>
<dbReference type="Gene3D" id="2.180.10.10">
    <property type="entry name" value="RHS repeat-associated core"/>
    <property type="match status" value="1"/>
</dbReference>
<proteinExistence type="predicted"/>
<dbReference type="InterPro" id="IPR036725">
    <property type="entry name" value="ColE3_ribonuclease_sf"/>
</dbReference>
<evidence type="ECO:0000256" key="1">
    <source>
        <dbReference type="ARBA" id="ARBA00004613"/>
    </source>
</evidence>
<dbReference type="InterPro" id="IPR003284">
    <property type="entry name" value="Sal_SpvB"/>
</dbReference>
<dbReference type="EMBL" id="JAUTAL010000001">
    <property type="protein sequence ID" value="MDQ1095221.1"/>
    <property type="molecule type" value="Genomic_DNA"/>
</dbReference>
<feature type="signal peptide" evidence="6">
    <location>
        <begin position="1"/>
        <end position="20"/>
    </location>
</feature>
<name>A0ABU0TEG1_9FLAO</name>
<dbReference type="InterPro" id="IPR022385">
    <property type="entry name" value="Rhs_assc_core"/>
</dbReference>
<dbReference type="InterPro" id="IPR009105">
    <property type="entry name" value="Colicin_E3_ribonuclease"/>
</dbReference>
<evidence type="ECO:0000256" key="5">
    <source>
        <dbReference type="SAM" id="Phobius"/>
    </source>
</evidence>
<dbReference type="Pfam" id="PF09000">
    <property type="entry name" value="Cytotoxic"/>
    <property type="match status" value="1"/>
</dbReference>
<dbReference type="Gene3D" id="3.10.380.10">
    <property type="entry name" value="Colicin E3-like ribonuclease domain"/>
    <property type="match status" value="1"/>
</dbReference>